<sequence>MDVIDTLTALLALYLKILKTDAWTGNKGVFFRMLTMLRVIFTPGLEIRGSFLAFQDLILTESSLIVNTY</sequence>
<evidence type="ECO:0000313" key="1">
    <source>
        <dbReference type="EMBL" id="SMH72067.1"/>
    </source>
</evidence>
<accession>A0A2H1FH36</accession>
<dbReference type="AlphaFoldDB" id="A0A2H1FH36"/>
<proteinExistence type="predicted"/>
<dbReference type="Proteomes" id="UP000230607">
    <property type="component" value="Chromosome 1"/>
</dbReference>
<evidence type="ECO:0000313" key="2">
    <source>
        <dbReference type="Proteomes" id="UP000230607"/>
    </source>
</evidence>
<keyword evidence="2" id="KW-1185">Reference proteome</keyword>
<name>A0A2H1FH36_9ARCH</name>
<organism evidence="1 2">
    <name type="scientific">Candidatus Nitrosotalea okcheonensis</name>
    <dbReference type="NCBI Taxonomy" id="1903276"/>
    <lineage>
        <taxon>Archaea</taxon>
        <taxon>Nitrososphaerota</taxon>
        <taxon>Nitrososphaeria</taxon>
        <taxon>Nitrosotaleales</taxon>
        <taxon>Nitrosotaleaceae</taxon>
        <taxon>Nitrosotalea</taxon>
    </lineage>
</organism>
<reference evidence="2" key="1">
    <citation type="submission" date="2017-03" db="EMBL/GenBank/DDBJ databases">
        <authorList>
            <person name="Herbold C."/>
        </authorList>
    </citation>
    <scope>NUCLEOTIDE SEQUENCE [LARGE SCALE GENOMIC DNA]</scope>
</reference>
<dbReference type="EMBL" id="LT841358">
    <property type="protein sequence ID" value="SMH72067.1"/>
    <property type="molecule type" value="Genomic_DNA"/>
</dbReference>
<protein>
    <submittedName>
        <fullName evidence="1">Uncharacterized protein</fullName>
    </submittedName>
</protein>
<gene>
    <name evidence="1" type="ORF">NCS_11879</name>
</gene>